<dbReference type="Proteomes" id="UP000280935">
    <property type="component" value="Unassembled WGS sequence"/>
</dbReference>
<comment type="subunit">
    <text evidence="6">Homotetramer. Forms an RuvA(8)-RuvB(12)-Holliday junction (HJ) complex. HJ DNA is sandwiched between 2 RuvA tetramers; dsDNA enters through RuvA and exits via RuvB. An RuvB hexamer assembles on each DNA strand where it exits the tetramer. Each RuvB hexamer is contacted by two RuvA subunits (via domain III) on 2 adjacent RuvB subunits; this complex drives branch migration. In the full resolvosome a probable DNA-RuvA(4)-RuvB(12)-RuvC(2) complex forms which resolves the HJ.</text>
</comment>
<dbReference type="GO" id="GO:0005524">
    <property type="term" value="F:ATP binding"/>
    <property type="evidence" value="ECO:0007669"/>
    <property type="project" value="InterPro"/>
</dbReference>
<dbReference type="RefSeq" id="WP_125227677.1">
    <property type="nucleotide sequence ID" value="NZ_RQYT01000011.1"/>
</dbReference>
<dbReference type="InterPro" id="IPR012340">
    <property type="entry name" value="NA-bd_OB-fold"/>
</dbReference>
<dbReference type="InterPro" id="IPR000085">
    <property type="entry name" value="RuvA"/>
</dbReference>
<dbReference type="GO" id="GO:0006310">
    <property type="term" value="P:DNA recombination"/>
    <property type="evidence" value="ECO:0007669"/>
    <property type="project" value="UniProtKB-UniRule"/>
</dbReference>
<evidence type="ECO:0000256" key="4">
    <source>
        <dbReference type="ARBA" id="ARBA00023172"/>
    </source>
</evidence>
<keyword evidence="4 6" id="KW-0233">DNA recombination</keyword>
<dbReference type="InterPro" id="IPR013849">
    <property type="entry name" value="DNA_helicase_Holl-junc_RuvA_I"/>
</dbReference>
<dbReference type="AlphaFoldDB" id="A0A3P1WVN5"/>
<dbReference type="Gene3D" id="2.40.50.140">
    <property type="entry name" value="Nucleic acid-binding proteins"/>
    <property type="match status" value="1"/>
</dbReference>
<dbReference type="NCBIfam" id="TIGR00084">
    <property type="entry name" value="ruvA"/>
    <property type="match status" value="1"/>
</dbReference>
<organism evidence="9 10">
    <name type="scientific">Arachnia propionica</name>
    <dbReference type="NCBI Taxonomy" id="1750"/>
    <lineage>
        <taxon>Bacteria</taxon>
        <taxon>Bacillati</taxon>
        <taxon>Actinomycetota</taxon>
        <taxon>Actinomycetes</taxon>
        <taxon>Propionibacteriales</taxon>
        <taxon>Propionibacteriaceae</taxon>
        <taxon>Arachnia</taxon>
    </lineage>
</organism>
<evidence type="ECO:0000256" key="6">
    <source>
        <dbReference type="HAMAP-Rule" id="MF_00031"/>
    </source>
</evidence>
<evidence type="ECO:0000259" key="7">
    <source>
        <dbReference type="Pfam" id="PF01330"/>
    </source>
</evidence>
<dbReference type="OrthoDB" id="5293449at2"/>
<dbReference type="SUPFAM" id="SSF46929">
    <property type="entry name" value="DNA helicase RuvA subunit, C-terminal domain"/>
    <property type="match status" value="1"/>
</dbReference>
<evidence type="ECO:0000256" key="3">
    <source>
        <dbReference type="ARBA" id="ARBA00023125"/>
    </source>
</evidence>
<dbReference type="InterPro" id="IPR011114">
    <property type="entry name" value="RuvA_C"/>
</dbReference>
<name>A0A3P1WVN5_9ACTN</name>
<dbReference type="GO" id="GO:0000400">
    <property type="term" value="F:four-way junction DNA binding"/>
    <property type="evidence" value="ECO:0007669"/>
    <property type="project" value="UniProtKB-UniRule"/>
</dbReference>
<feature type="domain" description="DNA helicase Holliday junction RuvA type" evidence="7">
    <location>
        <begin position="1"/>
        <end position="61"/>
    </location>
</feature>
<feature type="region of interest" description="Domain III" evidence="6">
    <location>
        <begin position="150"/>
        <end position="203"/>
    </location>
</feature>
<reference evidence="9 10" key="1">
    <citation type="submission" date="2018-11" db="EMBL/GenBank/DDBJ databases">
        <title>Genomes From Bacteria Associated with the Canine Oral Cavity: a Test Case for Automated Genome-Based Taxonomic Assignment.</title>
        <authorList>
            <person name="Coil D.A."/>
            <person name="Jospin G."/>
            <person name="Darling A.E."/>
            <person name="Wallis C."/>
            <person name="Davis I.J."/>
            <person name="Harris S."/>
            <person name="Eisen J.A."/>
            <person name="Holcombe L.J."/>
            <person name="O'Flynn C."/>
        </authorList>
    </citation>
    <scope>NUCLEOTIDE SEQUENCE [LARGE SCALE GENOMIC DNA]</scope>
    <source>
        <strain evidence="9 10">OH2822_COT-296</strain>
    </source>
</reference>
<comment type="caution">
    <text evidence="6">Lacks conserved residue(s) required for the propagation of feature annotation.</text>
</comment>
<proteinExistence type="inferred from homology"/>
<dbReference type="Gene3D" id="1.10.8.10">
    <property type="entry name" value="DNA helicase RuvA subunit, C-terminal domain"/>
    <property type="match status" value="1"/>
</dbReference>
<accession>A0A3P1WVN5</accession>
<evidence type="ECO:0000256" key="1">
    <source>
        <dbReference type="ARBA" id="ARBA00022490"/>
    </source>
</evidence>
<dbReference type="SUPFAM" id="SSF50249">
    <property type="entry name" value="Nucleic acid-binding proteins"/>
    <property type="match status" value="1"/>
</dbReference>
<dbReference type="Pfam" id="PF07499">
    <property type="entry name" value="RuvA_C"/>
    <property type="match status" value="1"/>
</dbReference>
<dbReference type="EMBL" id="RQYT01000011">
    <property type="protein sequence ID" value="RRD49827.1"/>
    <property type="molecule type" value="Genomic_DNA"/>
</dbReference>
<keyword evidence="2 6" id="KW-0227">DNA damage</keyword>
<gene>
    <name evidence="6 9" type="primary">ruvA</name>
    <name evidence="9" type="ORF">EII35_06625</name>
</gene>
<dbReference type="GO" id="GO:0009378">
    <property type="term" value="F:four-way junction helicase activity"/>
    <property type="evidence" value="ECO:0007669"/>
    <property type="project" value="InterPro"/>
</dbReference>
<sequence length="203" mass="20940">MIAQLSGTVVRAGTTWFVIDVGGVGFHAQCTPSTAAALRPGEQATVHTSMVVREDSLTLFGFATDVERDTFELVQAPSGVGPKVALGICSVLAPAELKRAVLADDARAISKAPGVGPKMAQKIILELRDKPALLALDDSGVDTPRPAPGAGEEWRDQLTEGLQGLGWSAKDAAQACDAVADRAAAGAPVGELMRAALSSLAKR</sequence>
<evidence type="ECO:0000259" key="8">
    <source>
        <dbReference type="Pfam" id="PF07499"/>
    </source>
</evidence>
<comment type="domain">
    <text evidence="6">Has three domains with a flexible linker between the domains II and III and assumes an 'L' shape. Domain III is highly mobile and contacts RuvB.</text>
</comment>
<feature type="domain" description="Holliday junction DNA helicase RuvA C-terminal" evidence="8">
    <location>
        <begin position="154"/>
        <end position="200"/>
    </location>
</feature>
<keyword evidence="1 6" id="KW-0963">Cytoplasm</keyword>
<keyword evidence="3 6" id="KW-0238">DNA-binding</keyword>
<evidence type="ECO:0000256" key="5">
    <source>
        <dbReference type="ARBA" id="ARBA00023204"/>
    </source>
</evidence>
<evidence type="ECO:0000256" key="2">
    <source>
        <dbReference type="ARBA" id="ARBA00022763"/>
    </source>
</evidence>
<dbReference type="InterPro" id="IPR010994">
    <property type="entry name" value="RuvA_2-like"/>
</dbReference>
<protein>
    <recommendedName>
        <fullName evidence="6">Holliday junction branch migration complex subunit RuvA</fullName>
    </recommendedName>
</protein>
<comment type="similarity">
    <text evidence="6">Belongs to the RuvA family.</text>
</comment>
<comment type="subcellular location">
    <subcellularLocation>
        <location evidence="6">Cytoplasm</location>
    </subcellularLocation>
</comment>
<dbReference type="GO" id="GO:0009379">
    <property type="term" value="C:Holliday junction helicase complex"/>
    <property type="evidence" value="ECO:0007669"/>
    <property type="project" value="InterPro"/>
</dbReference>
<evidence type="ECO:0000313" key="10">
    <source>
        <dbReference type="Proteomes" id="UP000280935"/>
    </source>
</evidence>
<comment type="function">
    <text evidence="6">The RuvA-RuvB-RuvC complex processes Holliday junction (HJ) DNA during genetic recombination and DNA repair, while the RuvA-RuvB complex plays an important role in the rescue of blocked DNA replication forks via replication fork reversal (RFR). RuvA specifically binds to HJ cruciform DNA, conferring on it an open structure. The RuvB hexamer acts as an ATP-dependent pump, pulling dsDNA into and through the RuvAB complex. HJ branch migration allows RuvC to scan DNA until it finds its consensus sequence, where it cleaves and resolves the cruciform DNA.</text>
</comment>
<dbReference type="SUPFAM" id="SSF47781">
    <property type="entry name" value="RuvA domain 2-like"/>
    <property type="match status" value="1"/>
</dbReference>
<dbReference type="GO" id="GO:0006281">
    <property type="term" value="P:DNA repair"/>
    <property type="evidence" value="ECO:0007669"/>
    <property type="project" value="UniProtKB-UniRule"/>
</dbReference>
<dbReference type="InterPro" id="IPR036267">
    <property type="entry name" value="RuvA_C_sf"/>
</dbReference>
<evidence type="ECO:0000313" key="9">
    <source>
        <dbReference type="EMBL" id="RRD49827.1"/>
    </source>
</evidence>
<keyword evidence="5 6" id="KW-0234">DNA repair</keyword>
<dbReference type="GO" id="GO:0005737">
    <property type="term" value="C:cytoplasm"/>
    <property type="evidence" value="ECO:0007669"/>
    <property type="project" value="UniProtKB-SubCell"/>
</dbReference>
<dbReference type="Pfam" id="PF14520">
    <property type="entry name" value="HHH_5"/>
    <property type="match status" value="1"/>
</dbReference>
<dbReference type="GO" id="GO:0048476">
    <property type="term" value="C:Holliday junction resolvase complex"/>
    <property type="evidence" value="ECO:0007669"/>
    <property type="project" value="UniProtKB-UniRule"/>
</dbReference>
<dbReference type="Pfam" id="PF01330">
    <property type="entry name" value="RuvA_N"/>
    <property type="match status" value="1"/>
</dbReference>
<dbReference type="HAMAP" id="MF_00031">
    <property type="entry name" value="DNA_HJ_migration_RuvA"/>
    <property type="match status" value="1"/>
</dbReference>
<dbReference type="Gene3D" id="1.10.150.20">
    <property type="entry name" value="5' to 3' exonuclease, C-terminal subdomain"/>
    <property type="match status" value="1"/>
</dbReference>
<comment type="caution">
    <text evidence="9">The sequence shown here is derived from an EMBL/GenBank/DDBJ whole genome shotgun (WGS) entry which is preliminary data.</text>
</comment>